<gene>
    <name evidence="2" type="ORF">Q5P01_015516</name>
</gene>
<feature type="compositionally biased region" description="Polar residues" evidence="1">
    <location>
        <begin position="1"/>
        <end position="12"/>
    </location>
</feature>
<protein>
    <submittedName>
        <fullName evidence="2">Uncharacterized protein</fullName>
    </submittedName>
</protein>
<sequence>MWSPLALTNQGSKAIPSSARRHGSPLCHLASMPGPVSTLPAIYALLRRHVQLQPCWSFRGP</sequence>
<evidence type="ECO:0000256" key="1">
    <source>
        <dbReference type="SAM" id="MobiDB-lite"/>
    </source>
</evidence>
<comment type="caution">
    <text evidence="2">The sequence shown here is derived from an EMBL/GenBank/DDBJ whole genome shotgun (WGS) entry which is preliminary data.</text>
</comment>
<proteinExistence type="predicted"/>
<dbReference type="EMBL" id="JAUPFM010000012">
    <property type="protein sequence ID" value="KAK2835032.1"/>
    <property type="molecule type" value="Genomic_DNA"/>
</dbReference>
<dbReference type="Proteomes" id="UP001187415">
    <property type="component" value="Unassembled WGS sequence"/>
</dbReference>
<reference evidence="2" key="1">
    <citation type="submission" date="2023-07" db="EMBL/GenBank/DDBJ databases">
        <title>Chromosome-level Genome Assembly of Striped Snakehead (Channa striata).</title>
        <authorList>
            <person name="Liu H."/>
        </authorList>
    </citation>
    <scope>NUCLEOTIDE SEQUENCE</scope>
    <source>
        <strain evidence="2">Gz</strain>
        <tissue evidence="2">Muscle</tissue>
    </source>
</reference>
<evidence type="ECO:0000313" key="2">
    <source>
        <dbReference type="EMBL" id="KAK2835032.1"/>
    </source>
</evidence>
<name>A0AA88SIV8_CHASR</name>
<accession>A0AA88SIV8</accession>
<dbReference type="AlphaFoldDB" id="A0AA88SIV8"/>
<feature type="region of interest" description="Disordered" evidence="1">
    <location>
        <begin position="1"/>
        <end position="21"/>
    </location>
</feature>
<organism evidence="2 3">
    <name type="scientific">Channa striata</name>
    <name type="common">Snakehead murrel</name>
    <name type="synonym">Ophicephalus striatus</name>
    <dbReference type="NCBI Taxonomy" id="64152"/>
    <lineage>
        <taxon>Eukaryota</taxon>
        <taxon>Metazoa</taxon>
        <taxon>Chordata</taxon>
        <taxon>Craniata</taxon>
        <taxon>Vertebrata</taxon>
        <taxon>Euteleostomi</taxon>
        <taxon>Actinopterygii</taxon>
        <taxon>Neopterygii</taxon>
        <taxon>Teleostei</taxon>
        <taxon>Neoteleostei</taxon>
        <taxon>Acanthomorphata</taxon>
        <taxon>Anabantaria</taxon>
        <taxon>Anabantiformes</taxon>
        <taxon>Channoidei</taxon>
        <taxon>Channidae</taxon>
        <taxon>Channa</taxon>
    </lineage>
</organism>
<keyword evidence="3" id="KW-1185">Reference proteome</keyword>
<evidence type="ECO:0000313" key="3">
    <source>
        <dbReference type="Proteomes" id="UP001187415"/>
    </source>
</evidence>